<evidence type="ECO:0000256" key="4">
    <source>
        <dbReference type="ARBA" id="ARBA00023140"/>
    </source>
</evidence>
<keyword evidence="8" id="KW-1185">Reference proteome</keyword>
<protein>
    <recommendedName>
        <fullName evidence="9">Luciferase</fullName>
    </recommendedName>
</protein>
<feature type="domain" description="AMP-dependent synthetase/ligase" evidence="5">
    <location>
        <begin position="46"/>
        <end position="420"/>
    </location>
</feature>
<dbReference type="EMBL" id="OC861252">
    <property type="protein sequence ID" value="CAD7629295.1"/>
    <property type="molecule type" value="Genomic_DNA"/>
</dbReference>
<evidence type="ECO:0000259" key="5">
    <source>
        <dbReference type="Pfam" id="PF00501"/>
    </source>
</evidence>
<dbReference type="OrthoDB" id="6493838at2759"/>
<evidence type="ECO:0000259" key="6">
    <source>
        <dbReference type="Pfam" id="PF13193"/>
    </source>
</evidence>
<dbReference type="PANTHER" id="PTHR24096:SF149">
    <property type="entry name" value="AMP-BINDING DOMAIN-CONTAINING PROTEIN-RELATED"/>
    <property type="match status" value="1"/>
</dbReference>
<dbReference type="PANTHER" id="PTHR24096">
    <property type="entry name" value="LONG-CHAIN-FATTY-ACID--COA LIGASE"/>
    <property type="match status" value="1"/>
</dbReference>
<dbReference type="InterPro" id="IPR042099">
    <property type="entry name" value="ANL_N_sf"/>
</dbReference>
<reference evidence="7" key="1">
    <citation type="submission" date="2020-11" db="EMBL/GenBank/DDBJ databases">
        <authorList>
            <person name="Tran Van P."/>
        </authorList>
    </citation>
    <scope>NUCLEOTIDE SEQUENCE</scope>
</reference>
<evidence type="ECO:0000256" key="2">
    <source>
        <dbReference type="ARBA" id="ARBA00006432"/>
    </source>
</evidence>
<dbReference type="InterPro" id="IPR020845">
    <property type="entry name" value="AMP-binding_CS"/>
</dbReference>
<gene>
    <name evidence="7" type="ORF">OSB1V03_LOCUS9712</name>
</gene>
<dbReference type="GO" id="GO:0016405">
    <property type="term" value="F:CoA-ligase activity"/>
    <property type="evidence" value="ECO:0007669"/>
    <property type="project" value="TreeGrafter"/>
</dbReference>
<evidence type="ECO:0000256" key="3">
    <source>
        <dbReference type="ARBA" id="ARBA00022598"/>
    </source>
</evidence>
<evidence type="ECO:0000313" key="8">
    <source>
        <dbReference type="Proteomes" id="UP000759131"/>
    </source>
</evidence>
<dbReference type="Gene3D" id="3.40.50.12780">
    <property type="entry name" value="N-terminal domain of ligase-like"/>
    <property type="match status" value="1"/>
</dbReference>
<keyword evidence="3" id="KW-0436">Ligase</keyword>
<evidence type="ECO:0000256" key="1">
    <source>
        <dbReference type="ARBA" id="ARBA00004275"/>
    </source>
</evidence>
<proteinExistence type="inferred from homology"/>
<evidence type="ECO:0008006" key="9">
    <source>
        <dbReference type="Google" id="ProtNLM"/>
    </source>
</evidence>
<dbReference type="SUPFAM" id="SSF56801">
    <property type="entry name" value="Acetyl-CoA synthetase-like"/>
    <property type="match status" value="1"/>
</dbReference>
<evidence type="ECO:0000313" key="7">
    <source>
        <dbReference type="EMBL" id="CAD7629295.1"/>
    </source>
</evidence>
<comment type="similarity">
    <text evidence="2">Belongs to the ATP-dependent AMP-binding enzyme family.</text>
</comment>
<dbReference type="InterPro" id="IPR045851">
    <property type="entry name" value="AMP-bd_C_sf"/>
</dbReference>
<dbReference type="Gene3D" id="3.30.300.30">
    <property type="match status" value="1"/>
</dbReference>
<dbReference type="Pfam" id="PF00501">
    <property type="entry name" value="AMP-binding"/>
    <property type="match status" value="1"/>
</dbReference>
<name>A0A7R9KWE0_9ACAR</name>
<feature type="domain" description="AMP-binding enzyme C-terminal" evidence="6">
    <location>
        <begin position="471"/>
        <end position="547"/>
    </location>
</feature>
<dbReference type="Pfam" id="PF13193">
    <property type="entry name" value="AMP-binding_C"/>
    <property type="match status" value="1"/>
</dbReference>
<sequence length="565" mass="62617">MHLVITMSENNIISLDKPFDEIPNISMGELISKALNKLDEKFVCAFDANTGKTLTVKELIEKSTAIAMALIEKGINKTDLILTFAENSIELTVVLFASVLLGVTIYPITSIAKAYELEKLFETLDSIVVFTSESKSNIISKILTNTALKANVKSVFVVNGVFDNNITFNELLKEGFNKSLPQIPYFAVEDPKTTIFAILQSSGTTGVPKSTLISHYAFVAQLYSMINSGMNFDEFDERLKFGHITPIGCITGLTFLYGYICCGVSVVMFKEYNEELSLMRGLSLDTSLLSVSIEKYKINFMLIVPALGPVLVSSLADKYDLSSLAFIYTGGAHFPEAYARAIIKKYNVIFQEVYGMTEYSGTLTHVPDLEVCSEYIAGNLGRPAKNTQIKIRDVTTGASLGPDIDGEICVRGPKLFSGYLNNSLATSEAIDSEGWLRTGDIGHYDHKNRVFITDRLKELIKFGTKQVSPTEIELFLMTHKCVAAVAVVGVKHETQSQWVRAYVKVKDGMSVTEDELKQYVSDNLNDAKQLRAGVVFVDHIPRTTVGKVDRRYFKQLIANELIKNV</sequence>
<keyword evidence="4" id="KW-0576">Peroxisome</keyword>
<dbReference type="InterPro" id="IPR000873">
    <property type="entry name" value="AMP-dep_synth/lig_dom"/>
</dbReference>
<dbReference type="AlphaFoldDB" id="A0A7R9KWE0"/>
<dbReference type="PROSITE" id="PS00455">
    <property type="entry name" value="AMP_BINDING"/>
    <property type="match status" value="1"/>
</dbReference>
<dbReference type="GO" id="GO:0005777">
    <property type="term" value="C:peroxisome"/>
    <property type="evidence" value="ECO:0007669"/>
    <property type="project" value="UniProtKB-SubCell"/>
</dbReference>
<accession>A0A7R9KWE0</accession>
<comment type="subcellular location">
    <subcellularLocation>
        <location evidence="1">Peroxisome</location>
    </subcellularLocation>
</comment>
<dbReference type="EMBL" id="CAJPIZ010006677">
    <property type="protein sequence ID" value="CAG2109725.1"/>
    <property type="molecule type" value="Genomic_DNA"/>
</dbReference>
<dbReference type="Proteomes" id="UP000759131">
    <property type="component" value="Unassembled WGS sequence"/>
</dbReference>
<organism evidence="7">
    <name type="scientific">Medioppia subpectinata</name>
    <dbReference type="NCBI Taxonomy" id="1979941"/>
    <lineage>
        <taxon>Eukaryota</taxon>
        <taxon>Metazoa</taxon>
        <taxon>Ecdysozoa</taxon>
        <taxon>Arthropoda</taxon>
        <taxon>Chelicerata</taxon>
        <taxon>Arachnida</taxon>
        <taxon>Acari</taxon>
        <taxon>Acariformes</taxon>
        <taxon>Sarcoptiformes</taxon>
        <taxon>Oribatida</taxon>
        <taxon>Brachypylina</taxon>
        <taxon>Oppioidea</taxon>
        <taxon>Oppiidae</taxon>
        <taxon>Medioppia</taxon>
    </lineage>
</organism>
<dbReference type="InterPro" id="IPR025110">
    <property type="entry name" value="AMP-bd_C"/>
</dbReference>